<dbReference type="AlphaFoldDB" id="A0A8J7MUI2"/>
<dbReference type="Proteomes" id="UP000619033">
    <property type="component" value="Unassembled WGS sequence"/>
</dbReference>
<dbReference type="PANTHER" id="PTHR46663">
    <property type="entry name" value="DIGUANYLATE CYCLASE DGCT-RELATED"/>
    <property type="match status" value="1"/>
</dbReference>
<dbReference type="PROSITE" id="PS50887">
    <property type="entry name" value="GGDEF"/>
    <property type="match status" value="1"/>
</dbReference>
<dbReference type="PANTHER" id="PTHR46663:SF4">
    <property type="entry name" value="DIGUANYLATE CYCLASE DGCT-RELATED"/>
    <property type="match status" value="1"/>
</dbReference>
<proteinExistence type="predicted"/>
<dbReference type="InterPro" id="IPR000160">
    <property type="entry name" value="GGDEF_dom"/>
</dbReference>
<name>A0A8J7MUI2_9RHOB</name>
<dbReference type="InterPro" id="IPR029787">
    <property type="entry name" value="Nucleotide_cyclase"/>
</dbReference>
<dbReference type="RefSeq" id="WP_202662450.1">
    <property type="nucleotide sequence ID" value="NZ_JAESVP010000011.1"/>
</dbReference>
<dbReference type="SUPFAM" id="SSF55073">
    <property type="entry name" value="Nucleotide cyclase"/>
    <property type="match status" value="1"/>
</dbReference>
<keyword evidence="3" id="KW-1185">Reference proteome</keyword>
<evidence type="ECO:0000313" key="2">
    <source>
        <dbReference type="EMBL" id="MBL4929887.1"/>
    </source>
</evidence>
<evidence type="ECO:0000313" key="3">
    <source>
        <dbReference type="Proteomes" id="UP000619033"/>
    </source>
</evidence>
<dbReference type="InterPro" id="IPR052163">
    <property type="entry name" value="DGC-Regulatory_Protein"/>
</dbReference>
<feature type="domain" description="GGDEF" evidence="1">
    <location>
        <begin position="195"/>
        <end position="329"/>
    </location>
</feature>
<reference evidence="2" key="1">
    <citation type="submission" date="2021-01" db="EMBL/GenBank/DDBJ databases">
        <title>Genome seq and assembly of Tabrizicola sp. KVB23.</title>
        <authorList>
            <person name="Chhetri G."/>
        </authorList>
    </citation>
    <scope>NUCLEOTIDE SEQUENCE</scope>
    <source>
        <strain evidence="2">KVB23</strain>
    </source>
</reference>
<dbReference type="Gene3D" id="3.30.70.270">
    <property type="match status" value="1"/>
</dbReference>
<sequence>MGARLKDGSVSFGPLALARLMPLHLAVNATGQIVNAGPTLQKLMNGQAALGRNIGDVLALRRPPGPLTMPVLLAQHDLALGVVLTSDPTVSFRALVVPTLDGGAFLNLSFGIGVAEAVRRHALTVEDFAATDLTVEMLYLVEAKTAVMDELRNLNRRLQGAKVAAEEQALTDQLTGLRNRRALDLQMKALIRLGATFGLMHIDLDFFKQVNDTLGHAAGDHVLRQVARVLTQETRATDMAARVGGDEFVVVFPNLSDTAQLMRIADRIIASVTEPIAFEGRDCRISASIGVTVSTLYDSPDADRMLSDADSALYDVKRDGRGKALLVGGPLIEGLVGR</sequence>
<gene>
    <name evidence="2" type="ORF">JI744_17425</name>
</gene>
<dbReference type="Pfam" id="PF00990">
    <property type="entry name" value="GGDEF"/>
    <property type="match status" value="1"/>
</dbReference>
<evidence type="ECO:0000259" key="1">
    <source>
        <dbReference type="PROSITE" id="PS50887"/>
    </source>
</evidence>
<dbReference type="SMART" id="SM00267">
    <property type="entry name" value="GGDEF"/>
    <property type="match status" value="1"/>
</dbReference>
<accession>A0A8J7MUI2</accession>
<comment type="caution">
    <text evidence="2">The sequence shown here is derived from an EMBL/GenBank/DDBJ whole genome shotgun (WGS) entry which is preliminary data.</text>
</comment>
<dbReference type="FunFam" id="3.30.70.270:FF:000001">
    <property type="entry name" value="Diguanylate cyclase domain protein"/>
    <property type="match status" value="1"/>
</dbReference>
<dbReference type="InterPro" id="IPR043128">
    <property type="entry name" value="Rev_trsase/Diguanyl_cyclase"/>
</dbReference>
<dbReference type="NCBIfam" id="TIGR00254">
    <property type="entry name" value="GGDEF"/>
    <property type="match status" value="1"/>
</dbReference>
<protein>
    <submittedName>
        <fullName evidence="2">GGDEF domain-containing protein</fullName>
    </submittedName>
</protein>
<dbReference type="GO" id="GO:0003824">
    <property type="term" value="F:catalytic activity"/>
    <property type="evidence" value="ECO:0007669"/>
    <property type="project" value="UniProtKB-ARBA"/>
</dbReference>
<dbReference type="Gene3D" id="3.30.450.260">
    <property type="entry name" value="Haem NO binding associated domain"/>
    <property type="match status" value="1"/>
</dbReference>
<dbReference type="InterPro" id="IPR042463">
    <property type="entry name" value="HNOB_dom_associated_sf"/>
</dbReference>
<dbReference type="CDD" id="cd01949">
    <property type="entry name" value="GGDEF"/>
    <property type="match status" value="1"/>
</dbReference>
<dbReference type="EMBL" id="JAESVP010000011">
    <property type="protein sequence ID" value="MBL4929887.1"/>
    <property type="molecule type" value="Genomic_DNA"/>
</dbReference>
<organism evidence="2 3">
    <name type="scientific">Fuscibacter oryzae</name>
    <dbReference type="NCBI Taxonomy" id="2803939"/>
    <lineage>
        <taxon>Bacteria</taxon>
        <taxon>Pseudomonadati</taxon>
        <taxon>Pseudomonadota</taxon>
        <taxon>Alphaproteobacteria</taxon>
        <taxon>Rhodobacterales</taxon>
        <taxon>Paracoccaceae</taxon>
        <taxon>Fuscibacter</taxon>
    </lineage>
</organism>